<reference evidence="1 2" key="1">
    <citation type="journal article" date="2011" name="Stand. Genomic Sci.">
        <title>Complete genome sequence of Haliscomenobacter hydrossis type strain (O).</title>
        <authorList>
            <consortium name="US DOE Joint Genome Institute (JGI-PGF)"/>
            <person name="Daligault H."/>
            <person name="Lapidus A."/>
            <person name="Zeytun A."/>
            <person name="Nolan M."/>
            <person name="Lucas S."/>
            <person name="Del Rio T.G."/>
            <person name="Tice H."/>
            <person name="Cheng J.F."/>
            <person name="Tapia R."/>
            <person name="Han C."/>
            <person name="Goodwin L."/>
            <person name="Pitluck S."/>
            <person name="Liolios K."/>
            <person name="Pagani I."/>
            <person name="Ivanova N."/>
            <person name="Huntemann M."/>
            <person name="Mavromatis K."/>
            <person name="Mikhailova N."/>
            <person name="Pati A."/>
            <person name="Chen A."/>
            <person name="Palaniappan K."/>
            <person name="Land M."/>
            <person name="Hauser L."/>
            <person name="Brambilla E.M."/>
            <person name="Rohde M."/>
            <person name="Verbarg S."/>
            <person name="Goker M."/>
            <person name="Bristow J."/>
            <person name="Eisen J.A."/>
            <person name="Markowitz V."/>
            <person name="Hugenholtz P."/>
            <person name="Kyrpides N.C."/>
            <person name="Klenk H.P."/>
            <person name="Woyke T."/>
        </authorList>
    </citation>
    <scope>NUCLEOTIDE SEQUENCE [LARGE SCALE GENOMIC DNA]</scope>
    <source>
        <strain evidence="2">ATCC 27775 / DSM 1100 / LMG 10767 / O</strain>
    </source>
</reference>
<dbReference type="STRING" id="760192.Halhy_4001"/>
<dbReference type="Proteomes" id="UP000008461">
    <property type="component" value="Chromosome"/>
</dbReference>
<evidence type="ECO:0000313" key="1">
    <source>
        <dbReference type="EMBL" id="AEE51849.1"/>
    </source>
</evidence>
<proteinExistence type="predicted"/>
<name>F4L5L4_HALH1</name>
<dbReference type="Gene3D" id="3.40.1350.10">
    <property type="match status" value="1"/>
</dbReference>
<dbReference type="EMBL" id="CP002691">
    <property type="protein sequence ID" value="AEE51849.1"/>
    <property type="molecule type" value="Genomic_DNA"/>
</dbReference>
<dbReference type="AlphaFoldDB" id="F4L5L4"/>
<dbReference type="InterPro" id="IPR011335">
    <property type="entry name" value="Restrct_endonuc-II-like"/>
</dbReference>
<evidence type="ECO:0000313" key="2">
    <source>
        <dbReference type="Proteomes" id="UP000008461"/>
    </source>
</evidence>
<sequence length="139" mass="16104">MPKRDNFHEKVTSALRKDGWIITNDPLFVPTQGGVNFFIDLGLERIIGAEKNGQNIAVEIKSFDQNTPVYSFYEILGQFLIYELALAEQVSPWELYIAIADLGFKKLDEAPIFNKAIQQFRLKFIIFDPFTETIKQWKK</sequence>
<keyword evidence="2" id="KW-1185">Reference proteome</keyword>
<protein>
    <submittedName>
        <fullName evidence="1">XisH protein</fullName>
    </submittedName>
</protein>
<dbReference type="GO" id="GO:0003676">
    <property type="term" value="F:nucleic acid binding"/>
    <property type="evidence" value="ECO:0007669"/>
    <property type="project" value="InterPro"/>
</dbReference>
<dbReference type="HOGENOM" id="CLU_132053_0_0_10"/>
<dbReference type="SUPFAM" id="SSF52980">
    <property type="entry name" value="Restriction endonuclease-like"/>
    <property type="match status" value="1"/>
</dbReference>
<dbReference type="Pfam" id="PF08814">
    <property type="entry name" value="XisH"/>
    <property type="match status" value="1"/>
</dbReference>
<organism evidence="1 2">
    <name type="scientific">Haliscomenobacter hydrossis (strain ATCC 27775 / DSM 1100 / LMG 10767 / O)</name>
    <dbReference type="NCBI Taxonomy" id="760192"/>
    <lineage>
        <taxon>Bacteria</taxon>
        <taxon>Pseudomonadati</taxon>
        <taxon>Bacteroidota</taxon>
        <taxon>Saprospiria</taxon>
        <taxon>Saprospirales</taxon>
        <taxon>Haliscomenobacteraceae</taxon>
        <taxon>Haliscomenobacter</taxon>
    </lineage>
</organism>
<gene>
    <name evidence="1" type="ordered locus">Halhy_4001</name>
</gene>
<dbReference type="OrthoDB" id="963690at2"/>
<dbReference type="RefSeq" id="WP_013766387.1">
    <property type="nucleotide sequence ID" value="NC_015510.1"/>
</dbReference>
<dbReference type="KEGG" id="hhy:Halhy_4001"/>
<reference key="2">
    <citation type="submission" date="2011-04" db="EMBL/GenBank/DDBJ databases">
        <title>Complete sequence of chromosome of Haliscomenobacter hydrossis DSM 1100.</title>
        <authorList>
            <consortium name="US DOE Joint Genome Institute (JGI-PGF)"/>
            <person name="Lucas S."/>
            <person name="Han J."/>
            <person name="Lapidus A."/>
            <person name="Bruce D."/>
            <person name="Goodwin L."/>
            <person name="Pitluck S."/>
            <person name="Peters L."/>
            <person name="Kyrpides N."/>
            <person name="Mavromatis K."/>
            <person name="Ivanova N."/>
            <person name="Ovchinnikova G."/>
            <person name="Pagani I."/>
            <person name="Daligault H."/>
            <person name="Detter J.C."/>
            <person name="Han C."/>
            <person name="Land M."/>
            <person name="Hauser L."/>
            <person name="Markowitz V."/>
            <person name="Cheng J.-F."/>
            <person name="Hugenholtz P."/>
            <person name="Woyke T."/>
            <person name="Wu D."/>
            <person name="Verbarg S."/>
            <person name="Frueling A."/>
            <person name="Brambilla E."/>
            <person name="Klenk H.-P."/>
            <person name="Eisen J.A."/>
        </authorList>
    </citation>
    <scope>NUCLEOTIDE SEQUENCE</scope>
    <source>
        <strain>DSM 1100</strain>
    </source>
</reference>
<dbReference type="InterPro" id="IPR011856">
    <property type="entry name" value="tRNA_endonuc-like_dom_sf"/>
</dbReference>
<dbReference type="InterPro" id="IPR014919">
    <property type="entry name" value="XisH"/>
</dbReference>
<accession>F4L5L4</accession>